<dbReference type="InterPro" id="IPR028939">
    <property type="entry name" value="P5C_Rdtase_cat_N"/>
</dbReference>
<dbReference type="EMBL" id="ML976982">
    <property type="protein sequence ID" value="KAF1960673.1"/>
    <property type="molecule type" value="Genomic_DNA"/>
</dbReference>
<dbReference type="OrthoDB" id="10263291at2759"/>
<dbReference type="AlphaFoldDB" id="A0A6A5U6A3"/>
<dbReference type="Gene3D" id="1.10.3730.10">
    <property type="entry name" value="ProC C-terminal domain-like"/>
    <property type="match status" value="1"/>
</dbReference>
<dbReference type="SUPFAM" id="SSF51735">
    <property type="entry name" value="NAD(P)-binding Rossmann-fold domains"/>
    <property type="match status" value="1"/>
</dbReference>
<dbReference type="Gene3D" id="3.40.50.720">
    <property type="entry name" value="NAD(P)-binding Rossmann-like Domain"/>
    <property type="match status" value="1"/>
</dbReference>
<dbReference type="FunFam" id="1.10.3730.10:FF:000001">
    <property type="entry name" value="Pyrroline-5-carboxylate reductase"/>
    <property type="match status" value="1"/>
</dbReference>
<accession>A0A6A5U6A3</accession>
<keyword evidence="7" id="KW-1185">Reference proteome</keyword>
<dbReference type="GO" id="GO:0004735">
    <property type="term" value="F:pyrroline-5-carboxylate reductase activity"/>
    <property type="evidence" value="ECO:0007669"/>
    <property type="project" value="InterPro"/>
</dbReference>
<dbReference type="InterPro" id="IPR036291">
    <property type="entry name" value="NAD(P)-bd_dom_sf"/>
</dbReference>
<dbReference type="GO" id="GO:0055129">
    <property type="term" value="P:L-proline biosynthetic process"/>
    <property type="evidence" value="ECO:0007669"/>
    <property type="project" value="TreeGrafter"/>
</dbReference>
<dbReference type="HAMAP" id="MF_01925">
    <property type="entry name" value="P5C_reductase"/>
    <property type="match status" value="1"/>
</dbReference>
<dbReference type="PANTHER" id="PTHR11645:SF0">
    <property type="entry name" value="PYRROLINE-5-CARBOXYLATE REDUCTASE 3"/>
    <property type="match status" value="1"/>
</dbReference>
<comment type="similarity">
    <text evidence="1">Belongs to the pyrroline-5-carboxylate reductase family.</text>
</comment>
<keyword evidence="3" id="KW-0560">Oxidoreductase</keyword>
<dbReference type="InterPro" id="IPR000304">
    <property type="entry name" value="Pyrroline-COOH_reductase"/>
</dbReference>
<evidence type="ECO:0000313" key="6">
    <source>
        <dbReference type="EMBL" id="KAF1960673.1"/>
    </source>
</evidence>
<sequence>MACEWIPQRSAGANSKSCSLSFLISLPKGTTFGTSTMPAVMNGRLETLTILGCGALGTAILCGLLDSLDKALEGSKDGNCSLPTKLFACVRTVKSAERLKKDISHYSTPATILHGENVRAVQESDVVLLSCLPHQLEECIGQLPIKTALRGKLLISILAGVTIPDIENVWHQEHLKIGMDGLSECAIVRAMPNVASAVRDSTTVITSKGMDRSTNKMVESILSSVGEVISIDSSIFDACTALCGSCPAFFSVFLEALVDAAVSLGVRRPDAERMAAHTMRGTASMMVAGANSTTVRETVASPGGSTMAGLLELEKGSVRWSISNALISSANAAQNLTKRKS</sequence>
<evidence type="ECO:0000256" key="3">
    <source>
        <dbReference type="ARBA" id="ARBA00023002"/>
    </source>
</evidence>
<evidence type="ECO:0000313" key="7">
    <source>
        <dbReference type="Proteomes" id="UP000800035"/>
    </source>
</evidence>
<gene>
    <name evidence="6" type="ORF">CC80DRAFT_464901</name>
</gene>
<feature type="domain" description="Pyrroline-5-carboxylate reductase catalytic N-terminal" evidence="4">
    <location>
        <begin position="48"/>
        <end position="160"/>
    </location>
</feature>
<dbReference type="SUPFAM" id="SSF48179">
    <property type="entry name" value="6-phosphogluconate dehydrogenase C-terminal domain-like"/>
    <property type="match status" value="1"/>
</dbReference>
<reference evidence="6" key="1">
    <citation type="journal article" date="2020" name="Stud. Mycol.">
        <title>101 Dothideomycetes genomes: a test case for predicting lifestyles and emergence of pathogens.</title>
        <authorList>
            <person name="Haridas S."/>
            <person name="Albert R."/>
            <person name="Binder M."/>
            <person name="Bloem J."/>
            <person name="Labutti K."/>
            <person name="Salamov A."/>
            <person name="Andreopoulos B."/>
            <person name="Baker S."/>
            <person name="Barry K."/>
            <person name="Bills G."/>
            <person name="Bluhm B."/>
            <person name="Cannon C."/>
            <person name="Castanera R."/>
            <person name="Culley D."/>
            <person name="Daum C."/>
            <person name="Ezra D."/>
            <person name="Gonzalez J."/>
            <person name="Henrissat B."/>
            <person name="Kuo A."/>
            <person name="Liang C."/>
            <person name="Lipzen A."/>
            <person name="Lutzoni F."/>
            <person name="Magnuson J."/>
            <person name="Mondo S."/>
            <person name="Nolan M."/>
            <person name="Ohm R."/>
            <person name="Pangilinan J."/>
            <person name="Park H.-J."/>
            <person name="Ramirez L."/>
            <person name="Alfaro M."/>
            <person name="Sun H."/>
            <person name="Tritt A."/>
            <person name="Yoshinaga Y."/>
            <person name="Zwiers L.-H."/>
            <person name="Turgeon B."/>
            <person name="Goodwin S."/>
            <person name="Spatafora J."/>
            <person name="Crous P."/>
            <person name="Grigoriev I."/>
        </authorList>
    </citation>
    <scope>NUCLEOTIDE SEQUENCE</scope>
    <source>
        <strain evidence="6">CBS 675.92</strain>
    </source>
</reference>
<proteinExistence type="inferred from homology"/>
<evidence type="ECO:0000259" key="4">
    <source>
        <dbReference type="Pfam" id="PF03807"/>
    </source>
</evidence>
<name>A0A6A5U6A3_9PLEO</name>
<dbReference type="Pfam" id="PF14748">
    <property type="entry name" value="P5CR_dimer"/>
    <property type="match status" value="1"/>
</dbReference>
<dbReference type="NCBIfam" id="TIGR00112">
    <property type="entry name" value="proC"/>
    <property type="match status" value="1"/>
</dbReference>
<keyword evidence="2" id="KW-0521">NADP</keyword>
<evidence type="ECO:0000256" key="2">
    <source>
        <dbReference type="ARBA" id="ARBA00022857"/>
    </source>
</evidence>
<dbReference type="Pfam" id="PF03807">
    <property type="entry name" value="F420_oxidored"/>
    <property type="match status" value="1"/>
</dbReference>
<protein>
    <submittedName>
        <fullName evidence="6">Pyrroline-5-carboxylate reductase</fullName>
    </submittedName>
</protein>
<feature type="domain" description="Pyrroline-5-carboxylate reductase dimerisation" evidence="5">
    <location>
        <begin position="235"/>
        <end position="335"/>
    </location>
</feature>
<dbReference type="InterPro" id="IPR008927">
    <property type="entry name" value="6-PGluconate_DH-like_C_sf"/>
</dbReference>
<organism evidence="6 7">
    <name type="scientific">Byssothecium circinans</name>
    <dbReference type="NCBI Taxonomy" id="147558"/>
    <lineage>
        <taxon>Eukaryota</taxon>
        <taxon>Fungi</taxon>
        <taxon>Dikarya</taxon>
        <taxon>Ascomycota</taxon>
        <taxon>Pezizomycotina</taxon>
        <taxon>Dothideomycetes</taxon>
        <taxon>Pleosporomycetidae</taxon>
        <taxon>Pleosporales</taxon>
        <taxon>Massarineae</taxon>
        <taxon>Massarinaceae</taxon>
        <taxon>Byssothecium</taxon>
    </lineage>
</organism>
<evidence type="ECO:0000256" key="1">
    <source>
        <dbReference type="ARBA" id="ARBA00005525"/>
    </source>
</evidence>
<dbReference type="PANTHER" id="PTHR11645">
    <property type="entry name" value="PYRROLINE-5-CARBOXYLATE REDUCTASE"/>
    <property type="match status" value="1"/>
</dbReference>
<dbReference type="InterPro" id="IPR029036">
    <property type="entry name" value="P5CR_dimer"/>
</dbReference>
<evidence type="ECO:0000259" key="5">
    <source>
        <dbReference type="Pfam" id="PF14748"/>
    </source>
</evidence>
<dbReference type="Proteomes" id="UP000800035">
    <property type="component" value="Unassembled WGS sequence"/>
</dbReference>